<dbReference type="EMBL" id="VSRR010093311">
    <property type="protein sequence ID" value="MPC93008.1"/>
    <property type="molecule type" value="Genomic_DNA"/>
</dbReference>
<gene>
    <name evidence="1" type="ORF">E2C01_088123</name>
</gene>
<organism evidence="1 2">
    <name type="scientific">Portunus trituberculatus</name>
    <name type="common">Swimming crab</name>
    <name type="synonym">Neptunus trituberculatus</name>
    <dbReference type="NCBI Taxonomy" id="210409"/>
    <lineage>
        <taxon>Eukaryota</taxon>
        <taxon>Metazoa</taxon>
        <taxon>Ecdysozoa</taxon>
        <taxon>Arthropoda</taxon>
        <taxon>Crustacea</taxon>
        <taxon>Multicrustacea</taxon>
        <taxon>Malacostraca</taxon>
        <taxon>Eumalacostraca</taxon>
        <taxon>Eucarida</taxon>
        <taxon>Decapoda</taxon>
        <taxon>Pleocyemata</taxon>
        <taxon>Brachyura</taxon>
        <taxon>Eubrachyura</taxon>
        <taxon>Portunoidea</taxon>
        <taxon>Portunidae</taxon>
        <taxon>Portuninae</taxon>
        <taxon>Portunus</taxon>
    </lineage>
</organism>
<accession>A0A5B7JJ12</accession>
<protein>
    <submittedName>
        <fullName evidence="1">Uncharacterized protein</fullName>
    </submittedName>
</protein>
<evidence type="ECO:0000313" key="2">
    <source>
        <dbReference type="Proteomes" id="UP000324222"/>
    </source>
</evidence>
<name>A0A5B7JJ12_PORTR</name>
<evidence type="ECO:0000313" key="1">
    <source>
        <dbReference type="EMBL" id="MPC93008.1"/>
    </source>
</evidence>
<dbReference type="Proteomes" id="UP000324222">
    <property type="component" value="Unassembled WGS sequence"/>
</dbReference>
<comment type="caution">
    <text evidence="1">The sequence shown here is derived from an EMBL/GenBank/DDBJ whole genome shotgun (WGS) entry which is preliminary data.</text>
</comment>
<keyword evidence="2" id="KW-1185">Reference proteome</keyword>
<reference evidence="1 2" key="1">
    <citation type="submission" date="2019-05" db="EMBL/GenBank/DDBJ databases">
        <title>Another draft genome of Portunus trituberculatus and its Hox gene families provides insights of decapod evolution.</title>
        <authorList>
            <person name="Jeong J.-H."/>
            <person name="Song I."/>
            <person name="Kim S."/>
            <person name="Choi T."/>
            <person name="Kim D."/>
            <person name="Ryu S."/>
            <person name="Kim W."/>
        </authorList>
    </citation>
    <scope>NUCLEOTIDE SEQUENCE [LARGE SCALE GENOMIC DNA]</scope>
    <source>
        <tissue evidence="1">Muscle</tissue>
    </source>
</reference>
<sequence>MTRHTPLPSHCHEGNPLTPKGPPSFCQCPVHGAQRATHHAPATVMKGILSPQKDPPRSASVWCMAHSVPHTTPQPLS</sequence>
<dbReference type="AlphaFoldDB" id="A0A5B7JJ12"/>
<proteinExistence type="predicted"/>